<gene>
    <name evidence="4" type="primary">sbcD_2</name>
    <name evidence="4" type="ORF">NCTC13832_01547</name>
    <name evidence="3" type="ORF">TP70_02490</name>
</gene>
<dbReference type="GO" id="GO:0004527">
    <property type="term" value="F:exonuclease activity"/>
    <property type="evidence" value="ECO:0007669"/>
    <property type="project" value="UniProtKB-KW"/>
</dbReference>
<dbReference type="SUPFAM" id="SSF56300">
    <property type="entry name" value="Metallo-dependent phosphatases"/>
    <property type="match status" value="1"/>
</dbReference>
<dbReference type="CDD" id="cd00840">
    <property type="entry name" value="MPP_Mre11_N"/>
    <property type="match status" value="1"/>
</dbReference>
<dbReference type="Proteomes" id="UP000254100">
    <property type="component" value="Unassembled WGS sequence"/>
</dbReference>
<evidence type="ECO:0000313" key="4">
    <source>
        <dbReference type="EMBL" id="SUM57846.1"/>
    </source>
</evidence>
<evidence type="ECO:0000256" key="1">
    <source>
        <dbReference type="ARBA" id="ARBA00022801"/>
    </source>
</evidence>
<dbReference type="Pfam" id="PF00149">
    <property type="entry name" value="Metallophos"/>
    <property type="match status" value="1"/>
</dbReference>
<dbReference type="InterPro" id="IPR029052">
    <property type="entry name" value="Metallo-depent_PP-like"/>
</dbReference>
<evidence type="ECO:0000313" key="5">
    <source>
        <dbReference type="Proteomes" id="UP000032366"/>
    </source>
</evidence>
<evidence type="ECO:0000313" key="3">
    <source>
        <dbReference type="EMBL" id="KIX91410.1"/>
    </source>
</evidence>
<dbReference type="PANTHER" id="PTHR30337:SF7">
    <property type="entry name" value="PHOSPHOESTERASE"/>
    <property type="match status" value="1"/>
</dbReference>
<sequence length="397" mass="46097">MVKFLHCADLHLDSPMVSKQHLSPNILRDVENSAYESFKQIVDLALRESVDFVIISGDLFDQRNRTLKAEVFLKEEFERLQKEQIFVYIVHGNHDPLSERITSDWPENVTVFSNDVETYQAITKTGDNVHIHGFSYETSASYENKIDDYPTNEDRNVVHIGVLHGTYSKSGASDRYTEFRLEDLNKKLYHYWALGHIHKRQQLSDLPEIHYPGNIQGRHFKEQGEKGCLIVEGDHVKLATRFVPTQFIRFETAAIDVDQITQQALYDAIQAFKQSVRSLGRAFYRLQLNVSGDERIDPQVIEQVKAMILDYEENEQYFVIIDTLDIHYTELETHSIFKEFAPDLLTQDEIYEAALSDLYMNPKASKYLDHYMAHDRQALVERAEAMINAELKGADRR</sequence>
<organism evidence="4 6">
    <name type="scientific">Staphylococcus microti</name>
    <dbReference type="NCBI Taxonomy" id="569857"/>
    <lineage>
        <taxon>Bacteria</taxon>
        <taxon>Bacillati</taxon>
        <taxon>Bacillota</taxon>
        <taxon>Bacilli</taxon>
        <taxon>Bacillales</taxon>
        <taxon>Staphylococcaceae</taxon>
        <taxon>Staphylococcus</taxon>
    </lineage>
</organism>
<dbReference type="InterPro" id="IPR050535">
    <property type="entry name" value="DNA_Repair-Maintenance_Comp"/>
</dbReference>
<feature type="domain" description="Calcineurin-like phosphoesterase" evidence="2">
    <location>
        <begin position="3"/>
        <end position="199"/>
    </location>
</feature>
<dbReference type="EMBL" id="JXWY01000014">
    <property type="protein sequence ID" value="KIX91410.1"/>
    <property type="molecule type" value="Genomic_DNA"/>
</dbReference>
<reference evidence="4 6" key="2">
    <citation type="submission" date="2018-06" db="EMBL/GenBank/DDBJ databases">
        <authorList>
            <consortium name="Pathogen Informatics"/>
            <person name="Doyle S."/>
        </authorList>
    </citation>
    <scope>NUCLEOTIDE SEQUENCE [LARGE SCALE GENOMIC DNA]</scope>
    <source>
        <strain evidence="4 6">NCTC13832</strain>
    </source>
</reference>
<evidence type="ECO:0000259" key="2">
    <source>
        <dbReference type="Pfam" id="PF00149"/>
    </source>
</evidence>
<dbReference type="InterPro" id="IPR014576">
    <property type="entry name" value="Pesterase_YhaO"/>
</dbReference>
<evidence type="ECO:0000313" key="6">
    <source>
        <dbReference type="Proteomes" id="UP000254100"/>
    </source>
</evidence>
<dbReference type="RefSeq" id="WP_044359095.1">
    <property type="nucleotide sequence ID" value="NZ_JXWY01000014.1"/>
</dbReference>
<dbReference type="InterPro" id="IPR004843">
    <property type="entry name" value="Calcineurin-like_PHP"/>
</dbReference>
<accession>A0A0D6XSL5</accession>
<proteinExistence type="predicted"/>
<dbReference type="AlphaFoldDB" id="A0A0D6XSL5"/>
<dbReference type="STRING" id="569857.TP70_02490"/>
<reference evidence="3 5" key="1">
    <citation type="submission" date="2015-01" db="EMBL/GenBank/DDBJ databases">
        <authorList>
            <person name="Guo J."/>
        </authorList>
    </citation>
    <scope>NUCLEOTIDE SEQUENCE [LARGE SCALE GENOMIC DNA]</scope>
    <source>
        <strain evidence="3 5">DSM 22147</strain>
    </source>
</reference>
<keyword evidence="5" id="KW-1185">Reference proteome</keyword>
<keyword evidence="4" id="KW-0269">Exonuclease</keyword>
<dbReference type="Gene3D" id="3.60.21.10">
    <property type="match status" value="1"/>
</dbReference>
<dbReference type="InterPro" id="IPR041796">
    <property type="entry name" value="Mre11_N"/>
</dbReference>
<keyword evidence="4" id="KW-0540">Nuclease</keyword>
<dbReference type="OrthoDB" id="9773856at2"/>
<protein>
    <submittedName>
        <fullName evidence="3 4">DNA repair exonuclease</fullName>
    </submittedName>
</protein>
<dbReference type="Proteomes" id="UP000032366">
    <property type="component" value="Unassembled WGS sequence"/>
</dbReference>
<dbReference type="PANTHER" id="PTHR30337">
    <property type="entry name" value="COMPONENT OF ATP-DEPENDENT DSDNA EXONUCLEASE"/>
    <property type="match status" value="1"/>
</dbReference>
<name>A0A0D6XSL5_9STAP</name>
<dbReference type="EMBL" id="UHDT01000001">
    <property type="protein sequence ID" value="SUM57846.1"/>
    <property type="molecule type" value="Genomic_DNA"/>
</dbReference>
<dbReference type="PIRSF" id="PIRSF033091">
    <property type="entry name" value="Pesterase_YhaO"/>
    <property type="match status" value="1"/>
</dbReference>
<keyword evidence="1" id="KW-0378">Hydrolase</keyword>